<feature type="chain" id="PRO_5015538219" description="Fibrinogen C-terminal domain-containing protein" evidence="1">
    <location>
        <begin position="23"/>
        <end position="353"/>
    </location>
</feature>
<comment type="caution">
    <text evidence="4">The sequence shown here is derived from an EMBL/GenBank/DDBJ whole genome shotgun (WGS) entry which is preliminary data.</text>
</comment>
<evidence type="ECO:0000313" key="4">
    <source>
        <dbReference type="EMBL" id="PVD19257.1"/>
    </source>
</evidence>
<dbReference type="Proteomes" id="UP000245119">
    <property type="component" value="Linkage Group LG13"/>
</dbReference>
<dbReference type="PROSITE" id="PS50948">
    <property type="entry name" value="PAN"/>
    <property type="match status" value="1"/>
</dbReference>
<dbReference type="GO" id="GO:0005615">
    <property type="term" value="C:extracellular space"/>
    <property type="evidence" value="ECO:0007669"/>
    <property type="project" value="TreeGrafter"/>
</dbReference>
<dbReference type="Gene3D" id="2.10.25.10">
    <property type="entry name" value="Laminin"/>
    <property type="match status" value="1"/>
</dbReference>
<dbReference type="SMART" id="SM00186">
    <property type="entry name" value="FBG"/>
    <property type="match status" value="1"/>
</dbReference>
<protein>
    <recommendedName>
        <fullName evidence="6">Fibrinogen C-terminal domain-containing protein</fullName>
    </recommendedName>
</protein>
<keyword evidence="5" id="KW-1185">Reference proteome</keyword>
<evidence type="ECO:0000259" key="2">
    <source>
        <dbReference type="PROSITE" id="PS50948"/>
    </source>
</evidence>
<dbReference type="STRING" id="400727.A0A2T7NDL4"/>
<keyword evidence="1" id="KW-0732">Signal</keyword>
<dbReference type="AlphaFoldDB" id="A0A2T7NDL4"/>
<dbReference type="Pfam" id="PF00024">
    <property type="entry name" value="PAN_1"/>
    <property type="match status" value="1"/>
</dbReference>
<dbReference type="Gene3D" id="3.90.215.10">
    <property type="entry name" value="Gamma Fibrinogen, chain A, domain 1"/>
    <property type="match status" value="1"/>
</dbReference>
<reference evidence="4 5" key="1">
    <citation type="submission" date="2018-04" db="EMBL/GenBank/DDBJ databases">
        <title>The genome of golden apple snail Pomacea canaliculata provides insight into stress tolerance and invasive adaptation.</title>
        <authorList>
            <person name="Liu C."/>
            <person name="Liu B."/>
            <person name="Ren Y."/>
            <person name="Zhang Y."/>
            <person name="Wang H."/>
            <person name="Li S."/>
            <person name="Jiang F."/>
            <person name="Yin L."/>
            <person name="Zhang G."/>
            <person name="Qian W."/>
            <person name="Fan W."/>
        </authorList>
    </citation>
    <scope>NUCLEOTIDE SEQUENCE [LARGE SCALE GENOMIC DNA]</scope>
    <source>
        <strain evidence="4">SZHN2017</strain>
        <tissue evidence="4">Muscle</tissue>
    </source>
</reference>
<dbReference type="InterPro" id="IPR014716">
    <property type="entry name" value="Fibrinogen_a/b/g_C_1"/>
</dbReference>
<dbReference type="PROSITE" id="PS00022">
    <property type="entry name" value="EGF_1"/>
    <property type="match status" value="1"/>
</dbReference>
<gene>
    <name evidence="4" type="ORF">C0Q70_19743</name>
</gene>
<dbReference type="SUPFAM" id="SSF56496">
    <property type="entry name" value="Fibrinogen C-terminal domain-like"/>
    <property type="match status" value="1"/>
</dbReference>
<dbReference type="PROSITE" id="PS01186">
    <property type="entry name" value="EGF_2"/>
    <property type="match status" value="1"/>
</dbReference>
<dbReference type="EMBL" id="PZQS01000013">
    <property type="protein sequence ID" value="PVD19257.1"/>
    <property type="molecule type" value="Genomic_DNA"/>
</dbReference>
<dbReference type="InterPro" id="IPR003609">
    <property type="entry name" value="Pan_app"/>
</dbReference>
<evidence type="ECO:0000256" key="1">
    <source>
        <dbReference type="SAM" id="SignalP"/>
    </source>
</evidence>
<evidence type="ECO:0000313" key="5">
    <source>
        <dbReference type="Proteomes" id="UP000245119"/>
    </source>
</evidence>
<dbReference type="InterPro" id="IPR000742">
    <property type="entry name" value="EGF"/>
</dbReference>
<dbReference type="InterPro" id="IPR036056">
    <property type="entry name" value="Fibrinogen-like_C"/>
</dbReference>
<dbReference type="Gene3D" id="4.10.530.10">
    <property type="entry name" value="Gamma-fibrinogen Carboxyl Terminal Fragment, domain 2"/>
    <property type="match status" value="1"/>
</dbReference>
<feature type="domain" description="Fibrinogen C-terminal" evidence="3">
    <location>
        <begin position="133"/>
        <end position="316"/>
    </location>
</feature>
<evidence type="ECO:0000259" key="3">
    <source>
        <dbReference type="PROSITE" id="PS51406"/>
    </source>
</evidence>
<dbReference type="PROSITE" id="PS51406">
    <property type="entry name" value="FIBRINOGEN_C_2"/>
    <property type="match status" value="1"/>
</dbReference>
<organism evidence="4 5">
    <name type="scientific">Pomacea canaliculata</name>
    <name type="common">Golden apple snail</name>
    <dbReference type="NCBI Taxonomy" id="400727"/>
    <lineage>
        <taxon>Eukaryota</taxon>
        <taxon>Metazoa</taxon>
        <taxon>Spiralia</taxon>
        <taxon>Lophotrochozoa</taxon>
        <taxon>Mollusca</taxon>
        <taxon>Gastropoda</taxon>
        <taxon>Caenogastropoda</taxon>
        <taxon>Architaenioglossa</taxon>
        <taxon>Ampullarioidea</taxon>
        <taxon>Ampullariidae</taxon>
        <taxon>Pomacea</taxon>
    </lineage>
</organism>
<proteinExistence type="predicted"/>
<dbReference type="InterPro" id="IPR002181">
    <property type="entry name" value="Fibrinogen_a/b/g_C_dom"/>
</dbReference>
<evidence type="ECO:0008006" key="6">
    <source>
        <dbReference type="Google" id="ProtNLM"/>
    </source>
</evidence>
<accession>A0A2T7NDL4</accession>
<sequence>MYFKGTFIAVFLSCCQPPLSLCQKTAISSVKFHKPPTCPRHVPRDYQVEQTVTSTSILSCTVVCASSPSCNSVIFDRAAKTCHLSQQVAAADCVNMEVITDAAVYLQKKELCQNGGTPSAGTCDCLPGFMGDNCELGPMRDCSDYKISGQASAVVRMIRPTDNVAFPVTCYNEMSTLMTRRNNKVNFTRSWREYRDGFGNVSDTHWLGLENMHILTSQNRKYQLNVQMDLTNGSKLYTYYNNFVVKGEDSLYQFIFDSFSLGKKPAGDCLSDLRGANFSTYDNDNDGDSSVNCASRHSGGWWFHGNTCSTCNPTGQLLQPANGLRTGDDSEVFWVKDLGNVAPYGINLRLQNL</sequence>
<dbReference type="Pfam" id="PF00147">
    <property type="entry name" value="Fibrinogen_C"/>
    <property type="match status" value="1"/>
</dbReference>
<dbReference type="OrthoDB" id="6081480at2759"/>
<feature type="domain" description="Apple" evidence="2">
    <location>
        <begin position="38"/>
        <end position="112"/>
    </location>
</feature>
<name>A0A2T7NDL4_POMCA</name>
<dbReference type="InterPro" id="IPR050373">
    <property type="entry name" value="Fibrinogen_C-term_domain"/>
</dbReference>
<feature type="signal peptide" evidence="1">
    <location>
        <begin position="1"/>
        <end position="22"/>
    </location>
</feature>
<dbReference type="PANTHER" id="PTHR19143">
    <property type="entry name" value="FIBRINOGEN/TENASCIN/ANGIOPOEITIN"/>
    <property type="match status" value="1"/>
</dbReference>